<dbReference type="Proteomes" id="UP001595925">
    <property type="component" value="Unassembled WGS sequence"/>
</dbReference>
<name>A0ABD5QDW6_9EURY</name>
<reference evidence="2 3" key="1">
    <citation type="journal article" date="2019" name="Int. J. Syst. Evol. Microbiol.">
        <title>The Global Catalogue of Microorganisms (GCM) 10K type strain sequencing project: providing services to taxonomists for standard genome sequencing and annotation.</title>
        <authorList>
            <consortium name="The Broad Institute Genomics Platform"/>
            <consortium name="The Broad Institute Genome Sequencing Center for Infectious Disease"/>
            <person name="Wu L."/>
            <person name="Ma J."/>
        </authorList>
    </citation>
    <scope>NUCLEOTIDE SEQUENCE [LARGE SCALE GENOMIC DNA]</scope>
    <source>
        <strain evidence="2 3">CGMCC 1.15824</strain>
    </source>
</reference>
<evidence type="ECO:0000259" key="1">
    <source>
        <dbReference type="Pfam" id="PF25852"/>
    </source>
</evidence>
<dbReference type="Pfam" id="PF25852">
    <property type="entry name" value="DUF6242_C"/>
    <property type="match status" value="1"/>
</dbReference>
<accession>A0ABD5QDW6</accession>
<protein>
    <submittedName>
        <fullName evidence="2">WD40/YVTN/BNR-like repeat-containing protein</fullName>
    </submittedName>
</protein>
<dbReference type="RefSeq" id="WP_224829408.1">
    <property type="nucleotide sequence ID" value="NZ_JAIVEF010000020.1"/>
</dbReference>
<proteinExistence type="predicted"/>
<feature type="domain" description="DUF6242" evidence="1">
    <location>
        <begin position="47"/>
        <end position="222"/>
    </location>
</feature>
<dbReference type="EMBL" id="JBHSJG010000035">
    <property type="protein sequence ID" value="MFC4987941.1"/>
    <property type="molecule type" value="Genomic_DNA"/>
</dbReference>
<keyword evidence="3" id="KW-1185">Reference proteome</keyword>
<comment type="caution">
    <text evidence="2">The sequence shown here is derived from an EMBL/GenBank/DDBJ whole genome shotgun (WGS) entry which is preliminary data.</text>
</comment>
<dbReference type="PANTHER" id="PTHR43739">
    <property type="entry name" value="XYLOGLUCANASE (EUROFUNG)"/>
    <property type="match status" value="1"/>
</dbReference>
<evidence type="ECO:0000313" key="2">
    <source>
        <dbReference type="EMBL" id="MFC4987941.1"/>
    </source>
</evidence>
<sequence>MTGLIGTRSGLFRVDTVPFEGSERIIDCGRVSQICDSDEVSGTLVAAEEGLYRLTDTGQTWEAMGVPETNVWAVFVASSGQIYAGTDPARLFRSSDGGDTWIELEGLRHQTTTDIWRSAFTDTAHVRTVTGHPDTPDRLFAGIEVGGLYRSEDGGDRWSKCEIRDEAGVVQDDIHEIRCLTPDEYIVACGRLSLHDPNHAAAEGGLYHTTDAGTTWQRLDRDIGPSYYRSLFLHDDELLTCGSTTVPPEWSGMLDADATMFASTDTGNTFNPVPYPGGPDEMILAYTSDESHVYAGTGVGDNGRILRRTSDQTWETVGHVPDDVLSLTVY</sequence>
<dbReference type="Gene3D" id="2.130.10.10">
    <property type="entry name" value="YVTN repeat-like/Quinoprotein amine dehydrogenase"/>
    <property type="match status" value="1"/>
</dbReference>
<dbReference type="InterPro" id="IPR058667">
    <property type="entry name" value="DUF6242_C"/>
</dbReference>
<dbReference type="InterPro" id="IPR015943">
    <property type="entry name" value="WD40/YVTN_repeat-like_dom_sf"/>
</dbReference>
<organism evidence="2 3">
    <name type="scientific">Saliphagus infecundisoli</name>
    <dbReference type="NCBI Taxonomy" id="1849069"/>
    <lineage>
        <taxon>Archaea</taxon>
        <taxon>Methanobacteriati</taxon>
        <taxon>Methanobacteriota</taxon>
        <taxon>Stenosarchaea group</taxon>
        <taxon>Halobacteria</taxon>
        <taxon>Halobacteriales</taxon>
        <taxon>Natrialbaceae</taxon>
        <taxon>Saliphagus</taxon>
    </lineage>
</organism>
<evidence type="ECO:0000313" key="3">
    <source>
        <dbReference type="Proteomes" id="UP001595925"/>
    </source>
</evidence>
<dbReference type="InterPro" id="IPR052025">
    <property type="entry name" value="Xyloglucanase_GH74"/>
</dbReference>
<gene>
    <name evidence="2" type="ORF">ACFPFO_09290</name>
</gene>
<dbReference type="AlphaFoldDB" id="A0ABD5QDW6"/>
<dbReference type="PANTHER" id="PTHR43739:SF5">
    <property type="entry name" value="EXO-ALPHA-SIALIDASE"/>
    <property type="match status" value="1"/>
</dbReference>
<dbReference type="SUPFAM" id="SSF110296">
    <property type="entry name" value="Oligoxyloglucan reducing end-specific cellobiohydrolase"/>
    <property type="match status" value="2"/>
</dbReference>